<evidence type="ECO:0000256" key="5">
    <source>
        <dbReference type="ARBA" id="ARBA00023295"/>
    </source>
</evidence>
<dbReference type="PANTHER" id="PTHR30480:SF13">
    <property type="entry name" value="BETA-HEXOSAMINIDASE"/>
    <property type="match status" value="1"/>
</dbReference>
<proteinExistence type="inferred from homology"/>
<evidence type="ECO:0000256" key="3">
    <source>
        <dbReference type="ARBA" id="ARBA00012663"/>
    </source>
</evidence>
<dbReference type="Pfam" id="PF00933">
    <property type="entry name" value="Glyco_hydro_3"/>
    <property type="match status" value="1"/>
</dbReference>
<dbReference type="OrthoDB" id="9786661at2"/>
<feature type="domain" description="Glycoside hydrolase family 3 N-terminal" evidence="6">
    <location>
        <begin position="12"/>
        <end position="296"/>
    </location>
</feature>
<evidence type="ECO:0000256" key="1">
    <source>
        <dbReference type="ARBA" id="ARBA00001231"/>
    </source>
</evidence>
<dbReference type="Gene3D" id="3.20.20.300">
    <property type="entry name" value="Glycoside hydrolase, family 3, N-terminal domain"/>
    <property type="match status" value="1"/>
</dbReference>
<dbReference type="KEGG" id="zmm:Zmob_0158"/>
<keyword evidence="4 7" id="KW-0378">Hydrolase</keyword>
<evidence type="ECO:0000256" key="2">
    <source>
        <dbReference type="ARBA" id="ARBA00005336"/>
    </source>
</evidence>
<evidence type="ECO:0000313" key="8">
    <source>
        <dbReference type="Proteomes" id="UP000001494"/>
    </source>
</evidence>
<protein>
    <recommendedName>
        <fullName evidence="3">beta-N-acetylhexosaminidase</fullName>
        <ecNumber evidence="3">3.2.1.52</ecNumber>
    </recommendedName>
</protein>
<accession>A0A0H3FZL7</accession>
<comment type="catalytic activity">
    <reaction evidence="1">
        <text>Hydrolysis of terminal non-reducing N-acetyl-D-hexosamine residues in N-acetyl-beta-D-hexosaminides.</text>
        <dbReference type="EC" id="3.2.1.52"/>
    </reaction>
</comment>
<name>A0A0H3FZL7_ZYMMA</name>
<dbReference type="PANTHER" id="PTHR30480">
    <property type="entry name" value="BETA-HEXOSAMINIDASE-RELATED"/>
    <property type="match status" value="1"/>
</dbReference>
<evidence type="ECO:0000259" key="6">
    <source>
        <dbReference type="Pfam" id="PF00933"/>
    </source>
</evidence>
<dbReference type="GO" id="GO:0005975">
    <property type="term" value="P:carbohydrate metabolic process"/>
    <property type="evidence" value="ECO:0007669"/>
    <property type="project" value="InterPro"/>
</dbReference>
<organism evidence="7 8">
    <name type="scientific">Zymomonas mobilis subsp. mobilis (strain ATCC 10988 / DSM 424 / LMG 404 / NCIMB 8938 / NRRL B-806 / ZM1)</name>
    <dbReference type="NCBI Taxonomy" id="555217"/>
    <lineage>
        <taxon>Bacteria</taxon>
        <taxon>Pseudomonadati</taxon>
        <taxon>Pseudomonadota</taxon>
        <taxon>Alphaproteobacteria</taxon>
        <taxon>Sphingomonadales</taxon>
        <taxon>Zymomonadaceae</taxon>
        <taxon>Zymomonas</taxon>
    </lineage>
</organism>
<dbReference type="SUPFAM" id="SSF51445">
    <property type="entry name" value="(Trans)glycosidases"/>
    <property type="match status" value="1"/>
</dbReference>
<dbReference type="InterPro" id="IPR017853">
    <property type="entry name" value="GH"/>
</dbReference>
<reference evidence="7 8" key="1">
    <citation type="journal article" date="2011" name="J. Bacteriol.">
        <title>Genome sequence of the ethanol-producing Zymomonas mobilis subsp. mobilis lectotype strain ATCC 10988.</title>
        <authorList>
            <person name="Pappas K.M."/>
            <person name="Kouvelis V.N."/>
            <person name="Saunders E."/>
            <person name="Brettin T.S."/>
            <person name="Bruce D."/>
            <person name="Detter C."/>
            <person name="Balakireva M."/>
            <person name="Han C.S."/>
            <person name="Savvakis G."/>
            <person name="Kyrpides N.C."/>
            <person name="Typas M.A."/>
        </authorList>
    </citation>
    <scope>NUCLEOTIDE SEQUENCE [LARGE SCALE GENOMIC DNA]</scope>
    <source>
        <strain evidence="8">ATCC 10988 / DSM 424 / CCUG 17860 / LMG 404 / NCIMB 8938 / NRRL B-806 / ZM1</strain>
    </source>
</reference>
<dbReference type="InterPro" id="IPR019800">
    <property type="entry name" value="Glyco_hydro_3_AS"/>
</dbReference>
<dbReference type="Proteomes" id="UP000001494">
    <property type="component" value="Chromosome"/>
</dbReference>
<gene>
    <name evidence="7" type="ordered locus">Zmob_0158</name>
</gene>
<sequence>MKPVFIGIADTRLSDQEKKLFRQYEPAGYILFQRNITDRTQLKKLTADLRANSQQNIPILIDQEGGRVARMKPPVWPAFPAAARFDELYQKAPVSAIEAVRANSHALALLLQDVGINVDCMPLLDLRDPEGDNIIGDRSFGHNPEQVAALGRAVLDGLAKGSVCGIIKHIPGHGQAKVDSHKALPVVDSPIEILERDIRPFQHLRNAKMAMTAHIIYQAWDEESCASYSSKIIHDIIRKKIGFEGLLMSDDIGMNALDGDPVTRALRVFDAGCDIALHCSGKFDEMKAILENMDEIRPESFAALEKVTNEFSSASDFDLDRAENKALFDRCIAERDALFLEAAV</sequence>
<dbReference type="InterPro" id="IPR050226">
    <property type="entry name" value="NagZ_Beta-hexosaminidase"/>
</dbReference>
<keyword evidence="5 7" id="KW-0326">Glycosidase</keyword>
<dbReference type="InterPro" id="IPR001764">
    <property type="entry name" value="Glyco_hydro_3_N"/>
</dbReference>
<dbReference type="PROSITE" id="PS00775">
    <property type="entry name" value="GLYCOSYL_HYDROL_F3"/>
    <property type="match status" value="1"/>
</dbReference>
<dbReference type="HOGENOM" id="CLU_008392_0_0_5"/>
<evidence type="ECO:0000256" key="4">
    <source>
        <dbReference type="ARBA" id="ARBA00022801"/>
    </source>
</evidence>
<dbReference type="GO" id="GO:0009254">
    <property type="term" value="P:peptidoglycan turnover"/>
    <property type="evidence" value="ECO:0007669"/>
    <property type="project" value="TreeGrafter"/>
</dbReference>
<dbReference type="GO" id="GO:0004563">
    <property type="term" value="F:beta-N-acetylhexosaminidase activity"/>
    <property type="evidence" value="ECO:0007669"/>
    <property type="project" value="UniProtKB-EC"/>
</dbReference>
<evidence type="ECO:0000313" key="7">
    <source>
        <dbReference type="EMBL" id="AEH62011.1"/>
    </source>
</evidence>
<comment type="similarity">
    <text evidence="2">Belongs to the glycosyl hydrolase 3 family.</text>
</comment>
<dbReference type="InterPro" id="IPR036962">
    <property type="entry name" value="Glyco_hydro_3_N_sf"/>
</dbReference>
<dbReference type="EMBL" id="CP002850">
    <property type="protein sequence ID" value="AEH62011.1"/>
    <property type="molecule type" value="Genomic_DNA"/>
</dbReference>
<dbReference type="eggNOG" id="COG1472">
    <property type="taxonomic scope" value="Bacteria"/>
</dbReference>
<dbReference type="EC" id="3.2.1.52" evidence="3"/>
<dbReference type="AlphaFoldDB" id="A0A0H3FZL7"/>
<dbReference type="RefSeq" id="WP_014500360.1">
    <property type="nucleotide sequence ID" value="NC_017262.1"/>
</dbReference>
<dbReference type="NCBIfam" id="NF003740">
    <property type="entry name" value="PRK05337.1"/>
    <property type="match status" value="1"/>
</dbReference>